<dbReference type="EMBL" id="BRXW01000369">
    <property type="protein sequence ID" value="GMH48680.1"/>
    <property type="molecule type" value="Genomic_DNA"/>
</dbReference>
<gene>
    <name evidence="1" type="ORF">TrLO_g15261</name>
</gene>
<comment type="caution">
    <text evidence="1">The sequence shown here is derived from an EMBL/GenBank/DDBJ whole genome shotgun (WGS) entry which is preliminary data.</text>
</comment>
<dbReference type="Gene3D" id="2.60.120.10">
    <property type="entry name" value="Jelly Rolls"/>
    <property type="match status" value="1"/>
</dbReference>
<dbReference type="InterPro" id="IPR018490">
    <property type="entry name" value="cNMP-bd_dom_sf"/>
</dbReference>
<dbReference type="SUPFAM" id="SSF51206">
    <property type="entry name" value="cAMP-binding domain-like"/>
    <property type="match status" value="1"/>
</dbReference>
<feature type="non-terminal residue" evidence="1">
    <location>
        <position position="81"/>
    </location>
</feature>
<reference evidence="2" key="1">
    <citation type="journal article" date="2023" name="Commun. Biol.">
        <title>Genome analysis of Parmales, the sister group of diatoms, reveals the evolutionary specialization of diatoms from phago-mixotrophs to photoautotrophs.</title>
        <authorList>
            <person name="Ban H."/>
            <person name="Sato S."/>
            <person name="Yoshikawa S."/>
            <person name="Yamada K."/>
            <person name="Nakamura Y."/>
            <person name="Ichinomiya M."/>
            <person name="Sato N."/>
            <person name="Blanc-Mathieu R."/>
            <person name="Endo H."/>
            <person name="Kuwata A."/>
            <person name="Ogata H."/>
        </authorList>
    </citation>
    <scope>NUCLEOTIDE SEQUENCE [LARGE SCALE GENOMIC DNA]</scope>
    <source>
        <strain evidence="2">NIES 3700</strain>
    </source>
</reference>
<protein>
    <recommendedName>
        <fullName evidence="3">Cyclic nucleotide-binding domain-containing protein</fullName>
    </recommendedName>
</protein>
<dbReference type="AlphaFoldDB" id="A0A9W7DNJ9"/>
<organism evidence="1 2">
    <name type="scientific">Triparma laevis f. longispina</name>
    <dbReference type="NCBI Taxonomy" id="1714387"/>
    <lineage>
        <taxon>Eukaryota</taxon>
        <taxon>Sar</taxon>
        <taxon>Stramenopiles</taxon>
        <taxon>Ochrophyta</taxon>
        <taxon>Bolidophyceae</taxon>
        <taxon>Parmales</taxon>
        <taxon>Triparmaceae</taxon>
        <taxon>Triparma</taxon>
    </lineage>
</organism>
<accession>A0A9W7DNJ9</accession>
<evidence type="ECO:0000313" key="1">
    <source>
        <dbReference type="EMBL" id="GMH48680.1"/>
    </source>
</evidence>
<evidence type="ECO:0008006" key="3">
    <source>
        <dbReference type="Google" id="ProtNLM"/>
    </source>
</evidence>
<dbReference type="InterPro" id="IPR014710">
    <property type="entry name" value="RmlC-like_jellyroll"/>
</dbReference>
<proteinExistence type="predicted"/>
<name>A0A9W7DNJ9_9STRA</name>
<dbReference type="Proteomes" id="UP001165122">
    <property type="component" value="Unassembled WGS sequence"/>
</dbReference>
<keyword evidence="2" id="KW-1185">Reference proteome</keyword>
<evidence type="ECO:0000313" key="2">
    <source>
        <dbReference type="Proteomes" id="UP001165122"/>
    </source>
</evidence>
<feature type="non-terminal residue" evidence="1">
    <location>
        <position position="1"/>
    </location>
</feature>
<sequence length="81" mass="8787">VDRLHILKLFETNPVLCEFPPDLVHRLAASCCEVAEFEPGGVMRHANDSGEVESLTVILEGRVEIWCDNAPASLVGKVGEG</sequence>